<protein>
    <submittedName>
        <fullName evidence="1">Uncharacterized protein</fullName>
    </submittedName>
</protein>
<sequence>MCQMPASSPSIASDNMETASTLDSQWTDLTARPEPTSPVISFSTVSIPYCNIGLIHAVEMVWDVLDFQLKLTSYACANQGHSIIPGIALVGTLLCHGRGENELPTIPEWTAIDPEHLFLFCGVWNGNDTNFGCWQLTLLAMRPLKVLYFDGSSAANFRNAGTLEAQDLLIEYIVLIHLTIAWSCPLKSCYAISRKAWSLFLRTISHCGGQIPILPHPSSVPLNGLPPHLHRPGASSDSLDLPDDDPAFPADDIIRFETIRAGSWHNHYPGETRITLDLTGFVSFYDTVLAPSLVAGRQGVERCDHRLAGISSADLEATLYRVVLERCVQRLELLYYLLNMTMPHNVNERARQIQTQLRVMLTPYILYTSRPMPRGISASVDYTSNDLWALPVWQACASRHTARIHTSAALQSRLTPSERLLLRALDETNREICRVVMRVWVAVVQAGFDILISLDESQAAANPLAVVGAWHPEAAGLMKWLDWGV</sequence>
<dbReference type="AlphaFoldDB" id="A0AAD7EDE6"/>
<accession>A0AAD7EDE6</accession>
<evidence type="ECO:0000313" key="1">
    <source>
        <dbReference type="EMBL" id="KAJ7314760.1"/>
    </source>
</evidence>
<dbReference type="PANTHER" id="PTHR35204">
    <property type="entry name" value="YALI0A21131P"/>
    <property type="match status" value="1"/>
</dbReference>
<gene>
    <name evidence="1" type="ORF">DFH08DRAFT_1040932</name>
</gene>
<name>A0AAD7EDE6_9AGAR</name>
<keyword evidence="2" id="KW-1185">Reference proteome</keyword>
<proteinExistence type="predicted"/>
<dbReference type="EMBL" id="JARIHO010000065">
    <property type="protein sequence ID" value="KAJ7314760.1"/>
    <property type="molecule type" value="Genomic_DNA"/>
</dbReference>
<comment type="caution">
    <text evidence="1">The sequence shown here is derived from an EMBL/GenBank/DDBJ whole genome shotgun (WGS) entry which is preliminary data.</text>
</comment>
<reference evidence="1" key="1">
    <citation type="submission" date="2023-03" db="EMBL/GenBank/DDBJ databases">
        <title>Massive genome expansion in bonnet fungi (Mycena s.s.) driven by repeated elements and novel gene families across ecological guilds.</title>
        <authorList>
            <consortium name="Lawrence Berkeley National Laboratory"/>
            <person name="Harder C.B."/>
            <person name="Miyauchi S."/>
            <person name="Viragh M."/>
            <person name="Kuo A."/>
            <person name="Thoen E."/>
            <person name="Andreopoulos B."/>
            <person name="Lu D."/>
            <person name="Skrede I."/>
            <person name="Drula E."/>
            <person name="Henrissat B."/>
            <person name="Morin E."/>
            <person name="Kohler A."/>
            <person name="Barry K."/>
            <person name="LaButti K."/>
            <person name="Morin E."/>
            <person name="Salamov A."/>
            <person name="Lipzen A."/>
            <person name="Mereny Z."/>
            <person name="Hegedus B."/>
            <person name="Baldrian P."/>
            <person name="Stursova M."/>
            <person name="Weitz H."/>
            <person name="Taylor A."/>
            <person name="Grigoriev I.V."/>
            <person name="Nagy L.G."/>
            <person name="Martin F."/>
            <person name="Kauserud H."/>
        </authorList>
    </citation>
    <scope>NUCLEOTIDE SEQUENCE</scope>
    <source>
        <strain evidence="1">CBHHK002</strain>
    </source>
</reference>
<evidence type="ECO:0000313" key="2">
    <source>
        <dbReference type="Proteomes" id="UP001218218"/>
    </source>
</evidence>
<organism evidence="1 2">
    <name type="scientific">Mycena albidolilacea</name>
    <dbReference type="NCBI Taxonomy" id="1033008"/>
    <lineage>
        <taxon>Eukaryota</taxon>
        <taxon>Fungi</taxon>
        <taxon>Dikarya</taxon>
        <taxon>Basidiomycota</taxon>
        <taxon>Agaricomycotina</taxon>
        <taxon>Agaricomycetes</taxon>
        <taxon>Agaricomycetidae</taxon>
        <taxon>Agaricales</taxon>
        <taxon>Marasmiineae</taxon>
        <taxon>Mycenaceae</taxon>
        <taxon>Mycena</taxon>
    </lineage>
</organism>
<dbReference type="Proteomes" id="UP001218218">
    <property type="component" value="Unassembled WGS sequence"/>
</dbReference>
<dbReference type="PANTHER" id="PTHR35204:SF1">
    <property type="entry name" value="ENTEROTOXIN"/>
    <property type="match status" value="1"/>
</dbReference>
<dbReference type="InterPro" id="IPR038921">
    <property type="entry name" value="YOR389W-like"/>
</dbReference>